<organism evidence="3 4">
    <name type="scientific">Pyrrhoderma noxium</name>
    <dbReference type="NCBI Taxonomy" id="2282107"/>
    <lineage>
        <taxon>Eukaryota</taxon>
        <taxon>Fungi</taxon>
        <taxon>Dikarya</taxon>
        <taxon>Basidiomycota</taxon>
        <taxon>Agaricomycotina</taxon>
        <taxon>Agaricomycetes</taxon>
        <taxon>Hymenochaetales</taxon>
        <taxon>Hymenochaetaceae</taxon>
        <taxon>Pyrrhoderma</taxon>
    </lineage>
</organism>
<comment type="caution">
    <text evidence="3">The sequence shown here is derived from an EMBL/GenBank/DDBJ whole genome shotgun (WGS) entry which is preliminary data.</text>
</comment>
<dbReference type="STRING" id="2282107.A0A286UF79"/>
<reference evidence="3 4" key="1">
    <citation type="journal article" date="2017" name="Mol. Ecol.">
        <title>Comparative and population genomic landscape of Phellinus noxius: A hypervariable fungus causing root rot in trees.</title>
        <authorList>
            <person name="Chung C.L."/>
            <person name="Lee T.J."/>
            <person name="Akiba M."/>
            <person name="Lee H.H."/>
            <person name="Kuo T.H."/>
            <person name="Liu D."/>
            <person name="Ke H.M."/>
            <person name="Yokoi T."/>
            <person name="Roa M.B."/>
            <person name="Lu M.J."/>
            <person name="Chang Y.Y."/>
            <person name="Ann P.J."/>
            <person name="Tsai J.N."/>
            <person name="Chen C.Y."/>
            <person name="Tzean S.S."/>
            <person name="Ota Y."/>
            <person name="Hattori T."/>
            <person name="Sahashi N."/>
            <person name="Liou R.F."/>
            <person name="Kikuchi T."/>
            <person name="Tsai I.J."/>
        </authorList>
    </citation>
    <scope>NUCLEOTIDE SEQUENCE [LARGE SCALE GENOMIC DNA]</scope>
    <source>
        <strain evidence="3 4">FFPRI411160</strain>
    </source>
</reference>
<feature type="compositionally biased region" description="Polar residues" evidence="1">
    <location>
        <begin position="526"/>
        <end position="539"/>
    </location>
</feature>
<dbReference type="InterPro" id="IPR055647">
    <property type="entry name" value="DUF7223"/>
</dbReference>
<dbReference type="OrthoDB" id="73875at2759"/>
<name>A0A286UF79_9AGAM</name>
<accession>A0A286UF79</accession>
<dbReference type="EMBL" id="NBII01000006">
    <property type="protein sequence ID" value="PAV18282.1"/>
    <property type="molecule type" value="Genomic_DNA"/>
</dbReference>
<protein>
    <recommendedName>
        <fullName evidence="2">DUF7223 domain-containing protein</fullName>
    </recommendedName>
</protein>
<evidence type="ECO:0000313" key="3">
    <source>
        <dbReference type="EMBL" id="PAV18282.1"/>
    </source>
</evidence>
<feature type="domain" description="DUF7223" evidence="2">
    <location>
        <begin position="300"/>
        <end position="512"/>
    </location>
</feature>
<dbReference type="Proteomes" id="UP000217199">
    <property type="component" value="Unassembled WGS sequence"/>
</dbReference>
<feature type="region of interest" description="Disordered" evidence="1">
    <location>
        <begin position="514"/>
        <end position="539"/>
    </location>
</feature>
<gene>
    <name evidence="3" type="ORF">PNOK_0676800</name>
</gene>
<keyword evidence="4" id="KW-1185">Reference proteome</keyword>
<proteinExistence type="predicted"/>
<dbReference type="InParanoid" id="A0A286UF79"/>
<evidence type="ECO:0000313" key="4">
    <source>
        <dbReference type="Proteomes" id="UP000217199"/>
    </source>
</evidence>
<dbReference type="Pfam" id="PF23865">
    <property type="entry name" value="DUF7223"/>
    <property type="match status" value="1"/>
</dbReference>
<dbReference type="AlphaFoldDB" id="A0A286UF79"/>
<evidence type="ECO:0000259" key="2">
    <source>
        <dbReference type="Pfam" id="PF23865"/>
    </source>
</evidence>
<evidence type="ECO:0000256" key="1">
    <source>
        <dbReference type="SAM" id="MobiDB-lite"/>
    </source>
</evidence>
<sequence length="570" mass="61021">MKQGKLPLDLSSFFIFSLVCRREYSSILRDASINPCRIIGSCTYEIPGSSDSLPGSIVISGSPTGISDISPASGWEILDCLETPSSHDIRMVCTGDELACSHLFENGAEHTIVRLPENCGNKPFARVSRAEISDNQELPSRLRSRLMRRDGTLPLVHSVYLEPKFTSAPSSSPHGEVRFHILATSNPKLLEDEKMVSRRSKLTRRVFGEELQGLLELLEALSSSDDGNTLSFDDTRFYPIEFNRDINLFNSTVLCGTQNINGGINLDVNPKLTGNVSMHFVAVGTLDPLHLEDFGISSLMSLDLDGSLNIAANVQGELSTGRQTLATIPLAGLAFSIPGVMTVGPVLNLDAEAETSLDINMDLGVSLGYSASNIQFAFPSSEEQNVTRVIAPKNTPLQLSVSPGVQSSAKFSAHIIPSLDIEVSAFDEAEAGVFLDFDTSASIELELDSTQSKTDTNTTQTTGINGVTGCVDAKAGFSISPGVKASVSNLFSGSLSLSIFSKDFDIFSECLPGGSAKSKRARDEPPSTNLTLPSKSTNTSTSSFQCFSEGTLSPVLVIDKVVSSSSFNID</sequence>